<dbReference type="GO" id="GO:0045493">
    <property type="term" value="P:xylan catabolic process"/>
    <property type="evidence" value="ECO:0007669"/>
    <property type="project" value="InterPro"/>
</dbReference>
<dbReference type="Pfam" id="PF00933">
    <property type="entry name" value="Glyco_hydro_3"/>
    <property type="match status" value="1"/>
</dbReference>
<comment type="similarity">
    <text evidence="1">Belongs to the multi antimicrobial extrusion (MATE) (TC 2.A.66.1) family.</text>
</comment>
<feature type="transmembrane region" description="Helical" evidence="3">
    <location>
        <begin position="45"/>
        <end position="67"/>
    </location>
</feature>
<dbReference type="Pfam" id="PF01554">
    <property type="entry name" value="MatE"/>
    <property type="match status" value="1"/>
</dbReference>
<keyword evidence="7" id="KW-1185">Reference proteome</keyword>
<evidence type="ECO:0000313" key="6">
    <source>
        <dbReference type="EMBL" id="KAG6963113.1"/>
    </source>
</evidence>
<dbReference type="GO" id="GO:0016020">
    <property type="term" value="C:membrane"/>
    <property type="evidence" value="ECO:0007669"/>
    <property type="project" value="InterPro"/>
</dbReference>
<dbReference type="PANTHER" id="PTHR42721">
    <property type="entry name" value="SUGAR HYDROLASE-RELATED"/>
    <property type="match status" value="1"/>
</dbReference>
<dbReference type="InterPro" id="IPR001764">
    <property type="entry name" value="Glyco_hydro_3_N"/>
</dbReference>
<dbReference type="Proteomes" id="UP000709295">
    <property type="component" value="Unassembled WGS sequence"/>
</dbReference>
<dbReference type="GO" id="GO:0031222">
    <property type="term" value="P:arabinan catabolic process"/>
    <property type="evidence" value="ECO:0007669"/>
    <property type="project" value="TreeGrafter"/>
</dbReference>
<keyword evidence="3" id="KW-0472">Membrane</keyword>
<reference evidence="6" key="1">
    <citation type="submission" date="2021-01" db="EMBL/GenBank/DDBJ databases">
        <title>Phytophthora aleatoria, a newly-described species from Pinus radiata is distinct from Phytophthora cactorum isolates based on comparative genomics.</title>
        <authorList>
            <person name="Mcdougal R."/>
            <person name="Panda P."/>
            <person name="Williams N."/>
            <person name="Studholme D.J."/>
        </authorList>
    </citation>
    <scope>NUCLEOTIDE SEQUENCE</scope>
    <source>
        <strain evidence="6">NZFS 4037</strain>
    </source>
</reference>
<gene>
    <name evidence="6" type="ORF">JG688_00008301</name>
</gene>
<proteinExistence type="inferred from homology"/>
<dbReference type="FunFam" id="3.40.50.1700:FF:000010">
    <property type="entry name" value="Glycoside hydrolase, putative"/>
    <property type="match status" value="1"/>
</dbReference>
<dbReference type="FunFam" id="3.20.20.300:FF:000015">
    <property type="entry name" value="Glycoside hydrolase, putative"/>
    <property type="match status" value="1"/>
</dbReference>
<dbReference type="EMBL" id="JAENGY010000432">
    <property type="protein sequence ID" value="KAG6963113.1"/>
    <property type="molecule type" value="Genomic_DNA"/>
</dbReference>
<comment type="caution">
    <text evidence="6">The sequence shown here is derived from an EMBL/GenBank/DDBJ whole genome shotgun (WGS) entry which is preliminary data.</text>
</comment>
<feature type="transmembrane region" description="Helical" evidence="3">
    <location>
        <begin position="161"/>
        <end position="183"/>
    </location>
</feature>
<accession>A0A8J5IYM1</accession>
<dbReference type="InterPro" id="IPR044993">
    <property type="entry name" value="BXL"/>
</dbReference>
<dbReference type="AlphaFoldDB" id="A0A8J5IYM1"/>
<evidence type="ECO:0000259" key="5">
    <source>
        <dbReference type="Pfam" id="PF01915"/>
    </source>
</evidence>
<dbReference type="GO" id="GO:0046556">
    <property type="term" value="F:alpha-L-arabinofuranosidase activity"/>
    <property type="evidence" value="ECO:0007669"/>
    <property type="project" value="TreeGrafter"/>
</dbReference>
<evidence type="ECO:0008006" key="8">
    <source>
        <dbReference type="Google" id="ProtNLM"/>
    </source>
</evidence>
<dbReference type="InterPro" id="IPR002772">
    <property type="entry name" value="Glyco_hydro_3_C"/>
</dbReference>
<keyword evidence="2" id="KW-0732">Signal</keyword>
<feature type="transmembrane region" description="Helical" evidence="3">
    <location>
        <begin position="122"/>
        <end position="140"/>
    </location>
</feature>
<keyword evidence="3" id="KW-1133">Transmembrane helix</keyword>
<sequence length="1100" mass="120491">MVTYYQEAGALLALALPSALSTYCYFAVSITELSVMGHLGVDELAAVAYAQLCLDVSTLVFMQGFNGGMNSLCSQAFGAKNYHLVGEYTLLTSLLITVACAPMALLWWNLDSLLLTSGVAEHVAFLAGQYGRLSLLWLWPRSMFQVLASFYQAQNIVLPTAIFDLLMVVFNCFFVIGFTYGRFGLPELGFIGCPLGTAVAVALRLVSYVAYMNVYHRYHQQCSWRWDTLFLDKQIVWNLVSVGVPLAAGELLENAQLTVLTLFAAKIGELQLGTHNAMMELFYFATSPLYAVIGALLAGAISLAAVGASIPRACSSPEHQQFVFCNASLSTSERVEDLLRRLPLGEKVTLLTARASPTGNMSSIGLPEYNWGANCVHGVQSTCGTNCATSFPNPVNLGAIFDPQAVFDMAQVVGWELRALWLEGARENYASGPHLGLDCWSPNININRDPRWGRNMETPSEDPLVNSKYGVAYTKGLQEGKDKRFLQAVVTLKHYAAYSYEHYDGIDRMAFNAVVSRYDFADTYLPAFKASVVHGKAKGVMCSYNSVNGMPMCANEQLNSKLLRDVLGFDGYITSDSGAIAGIYHQRHYTKTLCEAGRLAILSGTDVNSGSVYKQCLEELVTSGQLPEKAVDDAMRRTLKLRFELGLFDPIDDQPYWHVAPSEVNTAESRLLSLDLTRKSIVLLQNHGNILPLAKGKKLAVIGPHAKAKRALLGNYLGQMCHGDYLEVGCVQTPLEAITVANGASNTVYAKGSGINDTSTAGFDEAEAAARKADTVVLFLGIDTSIEREAWDRENIDMPNIQMQLLKRVRRAGKPTVVVLFNGGVVGAEELILHTDGVVEAFYPGFFGAQAVSDILFGDAIPSGKLPVTMYPSNYINSVDMKSMSMTKYPGRSYRYYKEVPVFPFGWGLSYTKFTLALDSESGVTDPSEPIVVTRDVDQTVTVILSNDGDLVGDEVVFAFFRPLKVNATGNAALLNEQLFDYRRVSLHPTQYRKLNFRIQQSTLAMVDDSGNQASFPGFYEIIITNGVHERVTFAIHLVGEYETLSVFPTDTGYVSPPAQSENVPSTDIHLGATRAFEYVPVRPTEDKQPEAVAVAMAFD</sequence>
<evidence type="ECO:0000313" key="7">
    <source>
        <dbReference type="Proteomes" id="UP000709295"/>
    </source>
</evidence>
<feature type="transmembrane region" description="Helical" evidence="3">
    <location>
        <begin position="88"/>
        <end position="110"/>
    </location>
</feature>
<name>A0A8J5IYM1_9STRA</name>
<evidence type="ECO:0000259" key="4">
    <source>
        <dbReference type="Pfam" id="PF00933"/>
    </source>
</evidence>
<dbReference type="Pfam" id="PF01915">
    <property type="entry name" value="Glyco_hydro_3_C"/>
    <property type="match status" value="1"/>
</dbReference>
<evidence type="ECO:0000256" key="3">
    <source>
        <dbReference type="SAM" id="Phobius"/>
    </source>
</evidence>
<dbReference type="PANTHER" id="PTHR42721:SF41">
    <property type="entry name" value="GLYCOSIDE HYDROLASE FAMILY 3 C-TERMINAL DOMAIN-CONTAINING PROTEIN"/>
    <property type="match status" value="1"/>
</dbReference>
<feature type="domain" description="Glycoside hydrolase family 3 N-terminal" evidence="4">
    <location>
        <begin position="364"/>
        <end position="640"/>
    </location>
</feature>
<dbReference type="GO" id="GO:0009044">
    <property type="term" value="F:xylan 1,4-beta-xylosidase activity"/>
    <property type="evidence" value="ECO:0007669"/>
    <property type="project" value="InterPro"/>
</dbReference>
<feature type="transmembrane region" description="Helical" evidence="3">
    <location>
        <begin position="189"/>
        <end position="211"/>
    </location>
</feature>
<dbReference type="FunFam" id="2.60.40.10:FF:003146">
    <property type="entry name" value="Predicted protein"/>
    <property type="match status" value="1"/>
</dbReference>
<organism evidence="6 7">
    <name type="scientific">Phytophthora aleatoria</name>
    <dbReference type="NCBI Taxonomy" id="2496075"/>
    <lineage>
        <taxon>Eukaryota</taxon>
        <taxon>Sar</taxon>
        <taxon>Stramenopiles</taxon>
        <taxon>Oomycota</taxon>
        <taxon>Peronosporomycetes</taxon>
        <taxon>Peronosporales</taxon>
        <taxon>Peronosporaceae</taxon>
        <taxon>Phytophthora</taxon>
    </lineage>
</organism>
<dbReference type="InterPro" id="IPR002528">
    <property type="entry name" value="MATE_fam"/>
</dbReference>
<keyword evidence="3" id="KW-0812">Transmembrane</keyword>
<dbReference type="GO" id="GO:0015297">
    <property type="term" value="F:antiporter activity"/>
    <property type="evidence" value="ECO:0007669"/>
    <property type="project" value="InterPro"/>
</dbReference>
<feature type="domain" description="Glycoside hydrolase family 3 C-terminal" evidence="5">
    <location>
        <begin position="681"/>
        <end position="911"/>
    </location>
</feature>
<feature type="transmembrane region" description="Helical" evidence="3">
    <location>
        <begin position="281"/>
        <end position="306"/>
    </location>
</feature>
<evidence type="ECO:0000256" key="1">
    <source>
        <dbReference type="ARBA" id="ARBA00010199"/>
    </source>
</evidence>
<evidence type="ECO:0000256" key="2">
    <source>
        <dbReference type="ARBA" id="ARBA00022729"/>
    </source>
</evidence>
<dbReference type="GO" id="GO:0042910">
    <property type="term" value="F:xenobiotic transmembrane transporter activity"/>
    <property type="evidence" value="ECO:0007669"/>
    <property type="project" value="InterPro"/>
</dbReference>
<protein>
    <recommendedName>
        <fullName evidence="8">Fibronectin type III-like domain-containing protein</fullName>
    </recommendedName>
</protein>